<organism evidence="1 2">
    <name type="scientific">Herpetosiphon geysericola</name>
    <dbReference type="NCBI Taxonomy" id="70996"/>
    <lineage>
        <taxon>Bacteria</taxon>
        <taxon>Bacillati</taxon>
        <taxon>Chloroflexota</taxon>
        <taxon>Chloroflexia</taxon>
        <taxon>Herpetosiphonales</taxon>
        <taxon>Herpetosiphonaceae</taxon>
        <taxon>Herpetosiphon</taxon>
    </lineage>
</organism>
<dbReference type="RefSeq" id="WP_054534840.1">
    <property type="nucleotide sequence ID" value="NZ_LGKP01000021.1"/>
</dbReference>
<protein>
    <submittedName>
        <fullName evidence="1">Uncharacterized protein</fullName>
    </submittedName>
</protein>
<comment type="caution">
    <text evidence="1">The sequence shown here is derived from an EMBL/GenBank/DDBJ whole genome shotgun (WGS) entry which is preliminary data.</text>
</comment>
<keyword evidence="2" id="KW-1185">Reference proteome</keyword>
<dbReference type="Proteomes" id="UP000050277">
    <property type="component" value="Unassembled WGS sequence"/>
</dbReference>
<evidence type="ECO:0000313" key="2">
    <source>
        <dbReference type="Proteomes" id="UP000050277"/>
    </source>
</evidence>
<evidence type="ECO:0000313" key="1">
    <source>
        <dbReference type="EMBL" id="KPL86821.1"/>
    </source>
</evidence>
<dbReference type="AlphaFoldDB" id="A0A0P6Y9Z7"/>
<proteinExistence type="predicted"/>
<reference evidence="1 2" key="1">
    <citation type="submission" date="2015-07" db="EMBL/GenBank/DDBJ databases">
        <title>Whole genome sequence of Herpetosiphon geysericola DSM 7119.</title>
        <authorList>
            <person name="Hemp J."/>
            <person name="Ward L.M."/>
            <person name="Pace L.A."/>
            <person name="Fischer W.W."/>
        </authorList>
    </citation>
    <scope>NUCLEOTIDE SEQUENCE [LARGE SCALE GENOMIC DNA]</scope>
    <source>
        <strain evidence="1 2">DSM 7119</strain>
    </source>
</reference>
<dbReference type="EMBL" id="LGKP01000021">
    <property type="protein sequence ID" value="KPL86821.1"/>
    <property type="molecule type" value="Genomic_DNA"/>
</dbReference>
<name>A0A0P6Y9Z7_9CHLR</name>
<dbReference type="OrthoDB" id="144416at2"/>
<gene>
    <name evidence="1" type="ORF">SE18_12775</name>
</gene>
<sequence length="384" mass="43130">MSDELDHIPWSTIYQHYDAGHNRLDTAQQLRNLIHPDPTVVDKAYAALEKPFVGFRSVSTAGLEAFPYLLSKLFTAKGYSRTYISDLVMQIVESIAPAHPSRTPWFYFVYDNGTFRAHYGADSARIIPYALVIEEFPNLLPLLHDPDEQFAQTILRIVACCVAVDGGLWAAVLPCALAEQRPLLQASYQFVAWASADLAALAWVSETFDQAQEPLVKLTAAFVMTQTAQQVPETMYAWLIATVSVNNLRLIETYNALGLAHSYWFDCALMLYRRPLSERIQLAEQCLAYLEGQDAALNDYDVAALLMLALGALRYKKSTIERADIHAKVVLWIGQQLFTTTKQDRAALERILRTFRLPWRPATVNGFLGLPNAEHAGFAEKTKP</sequence>
<accession>A0A0P6Y9Z7</accession>